<reference evidence="1 6" key="1">
    <citation type="journal article" date="2017" name="Nature">
        <title>The sunflower genome provides insights into oil metabolism, flowering and Asterid evolution.</title>
        <authorList>
            <person name="Badouin H."/>
            <person name="Gouzy J."/>
            <person name="Grassa C.J."/>
            <person name="Murat F."/>
            <person name="Staton S.E."/>
            <person name="Cottret L."/>
            <person name="Lelandais-Briere C."/>
            <person name="Owens G.L."/>
            <person name="Carrere S."/>
            <person name="Mayjonade B."/>
            <person name="Legrand L."/>
            <person name="Gill N."/>
            <person name="Kane N.C."/>
            <person name="Bowers J.E."/>
            <person name="Hubner S."/>
            <person name="Bellec A."/>
            <person name="Berard A."/>
            <person name="Berges H."/>
            <person name="Blanchet N."/>
            <person name="Boniface M.C."/>
            <person name="Brunel D."/>
            <person name="Catrice O."/>
            <person name="Chaidir N."/>
            <person name="Claudel C."/>
            <person name="Donnadieu C."/>
            <person name="Faraut T."/>
            <person name="Fievet G."/>
            <person name="Helmstetter N."/>
            <person name="King M."/>
            <person name="Knapp S.J."/>
            <person name="Lai Z."/>
            <person name="Le Paslier M.C."/>
            <person name="Lippi Y."/>
            <person name="Lorenzon L."/>
            <person name="Mandel J.R."/>
            <person name="Marage G."/>
            <person name="Marchand G."/>
            <person name="Marquand E."/>
            <person name="Bret-Mestries E."/>
            <person name="Morien E."/>
            <person name="Nambeesan S."/>
            <person name="Nguyen T."/>
            <person name="Pegot-Espagnet P."/>
            <person name="Pouilly N."/>
            <person name="Raftis F."/>
            <person name="Sallet E."/>
            <person name="Schiex T."/>
            <person name="Thomas J."/>
            <person name="Vandecasteele C."/>
            <person name="Vares D."/>
            <person name="Vear F."/>
            <person name="Vautrin S."/>
            <person name="Crespi M."/>
            <person name="Mangin B."/>
            <person name="Burke J.M."/>
            <person name="Salse J."/>
            <person name="Munos S."/>
            <person name="Vincourt P."/>
            <person name="Rieseberg L.H."/>
            <person name="Langlade N.B."/>
        </authorList>
    </citation>
    <scope>NUCLEOTIDE SEQUENCE [LARGE SCALE GENOMIC DNA]</scope>
    <source>
        <strain evidence="6">cv. SF193</strain>
        <tissue evidence="1">Leaves</tissue>
    </source>
</reference>
<reference evidence="5" key="2">
    <citation type="submission" date="2017-02" db="EMBL/GenBank/DDBJ databases">
        <title>Sunflower complete genome.</title>
        <authorList>
            <person name="Langlade N."/>
            <person name="Munos S."/>
        </authorList>
    </citation>
    <scope>NUCLEOTIDE SEQUENCE [LARGE SCALE GENOMIC DNA]</scope>
    <source>
        <tissue evidence="5">Leaves</tissue>
    </source>
</reference>
<organism evidence="5 6">
    <name type="scientific">Helianthus annuus</name>
    <name type="common">Common sunflower</name>
    <dbReference type="NCBI Taxonomy" id="4232"/>
    <lineage>
        <taxon>Eukaryota</taxon>
        <taxon>Viridiplantae</taxon>
        <taxon>Streptophyta</taxon>
        <taxon>Embryophyta</taxon>
        <taxon>Tracheophyta</taxon>
        <taxon>Spermatophyta</taxon>
        <taxon>Magnoliopsida</taxon>
        <taxon>eudicotyledons</taxon>
        <taxon>Gunneridae</taxon>
        <taxon>Pentapetalae</taxon>
        <taxon>asterids</taxon>
        <taxon>campanulids</taxon>
        <taxon>Asterales</taxon>
        <taxon>Asteraceae</taxon>
        <taxon>Asteroideae</taxon>
        <taxon>Heliantheae alliance</taxon>
        <taxon>Heliantheae</taxon>
        <taxon>Helianthus</taxon>
    </lineage>
</organism>
<dbReference type="EMBL" id="MNCJ02000321">
    <property type="protein sequence ID" value="KAF5800552.1"/>
    <property type="molecule type" value="Genomic_DNA"/>
</dbReference>
<accession>A0A251UHI0</accession>
<dbReference type="EMBL" id="MNCJ02000323">
    <property type="protein sequence ID" value="KAF5794191.1"/>
    <property type="molecule type" value="Genomic_DNA"/>
</dbReference>
<evidence type="ECO:0000313" key="6">
    <source>
        <dbReference type="Proteomes" id="UP000215914"/>
    </source>
</evidence>
<dbReference type="Proteomes" id="UP000215914">
    <property type="component" value="Chromosome 6"/>
</dbReference>
<evidence type="ECO:0000313" key="3">
    <source>
        <dbReference type="EMBL" id="KAF5800552.1"/>
    </source>
</evidence>
<dbReference type="EMBL" id="MNCJ02000322">
    <property type="protein sequence ID" value="KAF5800243.1"/>
    <property type="molecule type" value="Genomic_DNA"/>
</dbReference>
<dbReference type="Gramene" id="mRNA:HanXRQr2_Chr07g0313881">
    <property type="protein sequence ID" value="CDS:HanXRQr2_Chr07g0313881.1"/>
    <property type="gene ID" value="HanXRQr2_Chr07g0313881"/>
</dbReference>
<dbReference type="AlphaFoldDB" id="A0A251UHI0"/>
<evidence type="ECO:0000313" key="2">
    <source>
        <dbReference type="EMBL" id="KAF5800243.1"/>
    </source>
</evidence>
<sequence>MRMVSLLSPVDQRKSGEEPGGYGLNVIVVVSTRVQQHLEKLEAKKPVARFTCWLSETTRMKPGR</sequence>
<dbReference type="EMBL" id="CM007895">
    <property type="protein sequence ID" value="OTG21761.1"/>
    <property type="molecule type" value="Genomic_DNA"/>
</dbReference>
<reference evidence="1" key="3">
    <citation type="submission" date="2020-06" db="EMBL/GenBank/DDBJ databases">
        <title>Helianthus annuus Genome sequencing and assembly Release 2.</title>
        <authorList>
            <person name="Gouzy J."/>
            <person name="Langlade N."/>
            <person name="Munos S."/>
        </authorList>
    </citation>
    <scope>NUCLEOTIDE SEQUENCE</scope>
    <source>
        <tissue evidence="1">Leaves</tissue>
    </source>
</reference>
<dbReference type="Gramene" id="mRNA:HanXRQr2_Chr06g0238101">
    <property type="protein sequence ID" value="CDS:HanXRQr2_Chr06g0238101.1"/>
    <property type="gene ID" value="HanXRQr2_Chr06g0238101"/>
</dbReference>
<evidence type="ECO:0000313" key="4">
    <source>
        <dbReference type="EMBL" id="KAF5802934.1"/>
    </source>
</evidence>
<keyword evidence="6" id="KW-1185">Reference proteome</keyword>
<evidence type="ECO:0000313" key="5">
    <source>
        <dbReference type="EMBL" id="OTG21761.1"/>
    </source>
</evidence>
<evidence type="ECO:0000313" key="1">
    <source>
        <dbReference type="EMBL" id="KAF5794191.1"/>
    </source>
</evidence>
<name>A0A251UHI0_HELAN</name>
<dbReference type="InParanoid" id="A0A251UHI0"/>
<proteinExistence type="predicted"/>
<gene>
    <name evidence="5" type="ORF">HannXRQ_Chr06g0164071</name>
    <name evidence="3" type="ORF">HanXRQr2_Chr06g0238101</name>
    <name evidence="4" type="ORF">HanXRQr2_Chr06g0265391</name>
    <name evidence="2" type="ORF">HanXRQr2_Chr07g0313881</name>
    <name evidence="1" type="ORF">HanXRQr2_Chr08g0325361</name>
</gene>
<protein>
    <submittedName>
        <fullName evidence="5">Uncharacterized protein</fullName>
    </submittedName>
</protein>
<dbReference type="EMBL" id="MNCJ02000321">
    <property type="protein sequence ID" value="KAF5802934.1"/>
    <property type="molecule type" value="Genomic_DNA"/>
</dbReference>
<dbReference type="Gramene" id="mRNA:HanXRQr2_Chr06g0265391">
    <property type="protein sequence ID" value="CDS:HanXRQr2_Chr06g0265391.1"/>
    <property type="gene ID" value="HanXRQr2_Chr06g0265391"/>
</dbReference>
<dbReference type="Gramene" id="mRNA:HanXRQr2_Chr08g0325361">
    <property type="protein sequence ID" value="CDS:HanXRQr2_Chr08g0325361.1"/>
    <property type="gene ID" value="HanXRQr2_Chr08g0325361"/>
</dbReference>